<organism evidence="3 4">
    <name type="scientific">Devosia ureilytica</name>
    <dbReference type="NCBI Taxonomy" id="2952754"/>
    <lineage>
        <taxon>Bacteria</taxon>
        <taxon>Pseudomonadati</taxon>
        <taxon>Pseudomonadota</taxon>
        <taxon>Alphaproteobacteria</taxon>
        <taxon>Hyphomicrobiales</taxon>
        <taxon>Devosiaceae</taxon>
        <taxon>Devosia</taxon>
    </lineage>
</organism>
<keyword evidence="3" id="KW-0808">Transferase</keyword>
<proteinExistence type="predicted"/>
<feature type="domain" description="Glycosyl transferase family 1" evidence="1">
    <location>
        <begin position="189"/>
        <end position="349"/>
    </location>
</feature>
<gene>
    <name evidence="3" type="ORF">NF348_00065</name>
</gene>
<dbReference type="RefSeq" id="WP_254673275.1">
    <property type="nucleotide sequence ID" value="NZ_JAMWDU010000001.1"/>
</dbReference>
<keyword evidence="4" id="KW-1185">Reference proteome</keyword>
<dbReference type="Pfam" id="PF00534">
    <property type="entry name" value="Glycos_transf_1"/>
    <property type="match status" value="1"/>
</dbReference>
<evidence type="ECO:0000259" key="2">
    <source>
        <dbReference type="Pfam" id="PF13439"/>
    </source>
</evidence>
<dbReference type="GO" id="GO:0016757">
    <property type="term" value="F:glycosyltransferase activity"/>
    <property type="evidence" value="ECO:0007669"/>
    <property type="project" value="UniProtKB-KW"/>
</dbReference>
<accession>A0A9Q4FQ59</accession>
<dbReference type="SUPFAM" id="SSF53756">
    <property type="entry name" value="UDP-Glycosyltransferase/glycogen phosphorylase"/>
    <property type="match status" value="1"/>
</dbReference>
<dbReference type="EC" id="2.4.-.-" evidence="3"/>
<evidence type="ECO:0000259" key="1">
    <source>
        <dbReference type="Pfam" id="PF00534"/>
    </source>
</evidence>
<evidence type="ECO:0000313" key="3">
    <source>
        <dbReference type="EMBL" id="MCP8885501.1"/>
    </source>
</evidence>
<feature type="domain" description="Glycosyltransferase subfamily 4-like N-terminal" evidence="2">
    <location>
        <begin position="25"/>
        <end position="179"/>
    </location>
</feature>
<keyword evidence="3" id="KW-0328">Glycosyltransferase</keyword>
<dbReference type="Proteomes" id="UP001060275">
    <property type="component" value="Unassembled WGS sequence"/>
</dbReference>
<dbReference type="Gene3D" id="3.40.50.2000">
    <property type="entry name" value="Glycogen Phosphorylase B"/>
    <property type="match status" value="2"/>
</dbReference>
<evidence type="ECO:0000313" key="4">
    <source>
        <dbReference type="Proteomes" id="UP001060275"/>
    </source>
</evidence>
<comment type="caution">
    <text evidence="3">The sequence shown here is derived from an EMBL/GenBank/DDBJ whole genome shotgun (WGS) entry which is preliminary data.</text>
</comment>
<reference evidence="3" key="1">
    <citation type="submission" date="2022-06" db="EMBL/GenBank/DDBJ databases">
        <title>Devosia sp. XJ19-45 genome assembly.</title>
        <authorList>
            <person name="Li B."/>
            <person name="Cai M."/>
            <person name="Nie G."/>
            <person name="Li W."/>
        </authorList>
    </citation>
    <scope>NUCLEOTIDE SEQUENCE</scope>
    <source>
        <strain evidence="3">XJ19-45</strain>
    </source>
</reference>
<dbReference type="InterPro" id="IPR028098">
    <property type="entry name" value="Glyco_trans_4-like_N"/>
</dbReference>
<name>A0A9Q4FQ59_9HYPH</name>
<dbReference type="AlphaFoldDB" id="A0A9Q4FQ59"/>
<dbReference type="Pfam" id="PF13439">
    <property type="entry name" value="Glyco_transf_4"/>
    <property type="match status" value="1"/>
</dbReference>
<protein>
    <submittedName>
        <fullName evidence="3">Glycosyltransferase</fullName>
        <ecNumber evidence="3">2.4.-.-</ecNumber>
    </submittedName>
</protein>
<dbReference type="InterPro" id="IPR001296">
    <property type="entry name" value="Glyco_trans_1"/>
</dbReference>
<dbReference type="PANTHER" id="PTHR12526">
    <property type="entry name" value="GLYCOSYLTRANSFERASE"/>
    <property type="match status" value="1"/>
</dbReference>
<sequence>MGKRFAESGRMRLLFAIKSLSTLGGGAERVFVDVVNGLHRRGHDVAVMTFEPLDAPSFYRLDEDIRRLEIGARSGSKLGQLALLPAARRTITAFAPDVAVAFMPSSYVPLAAALAMTGVPLIASEHNVPERYRRLPVRWLSMLVSSALVRQFTAVSIQMQEVYPAIVRTKMTVLPNLVTIDPGRRADVVGKGKEEGLIICVGRLHPQKDHLTLIQAFGLLADDFPGWRIRILGDGSERERLEAEIARLGLQSRITLAGTVQDIGAEYSAAQLYVIPSRYESFGLATVEALAHGLPAVGFADCPGTNELIAHGLNGILVTPDGGRVESLAQSLRKLISDPDYRRQLASGADQSKAPSPSVILDDWETMLGSVSGERSA</sequence>
<dbReference type="EMBL" id="JAMWDU010000001">
    <property type="protein sequence ID" value="MCP8885501.1"/>
    <property type="molecule type" value="Genomic_DNA"/>
</dbReference>